<dbReference type="OrthoDB" id="2989600at2"/>
<reference evidence="1 2" key="1">
    <citation type="submission" date="2019-04" db="EMBL/GenBank/DDBJ databases">
        <title>Streptomyces piniterrae sp. nov., a heliquinomycin-producing actinomycete isolated from rhizosphere soil of Pinus yunnanensis.</title>
        <authorList>
            <person name="Zhuang X."/>
            <person name="Zhao J."/>
        </authorList>
    </citation>
    <scope>NUCLEOTIDE SEQUENCE [LARGE SCALE GENOMIC DNA]</scope>
    <source>
        <strain evidence="2">jys28</strain>
    </source>
</reference>
<dbReference type="InterPro" id="IPR008949">
    <property type="entry name" value="Isoprenoid_synthase_dom_sf"/>
</dbReference>
<sequence>MADAAYTIPPLWCPIEPAINPAWRAADRGTAEFARRFGLPRDPQLVKVKPEKLRIGELAGRFAPAADLKGLQLLSDVAYWTFIIDDDTDPSPQSNDAQPKAPDLADLCGFLSRIQRAFDTPAAMPLPDGPESGSGHLAAARDLRRRMEERTSDQQVGRWAASVRITFFVCLHEAAYQKRGRFPSLDEYFVRGIGSSLLQIFTNVMAVIDGPTVAPDDLERPEVRALTELTCLIARIDNDLYSYGRDLDGDIESSLVATLAREVGSFDAGLAQTVGTHDLLVGRFLKLRDRVLTTARPELRAYLLNLTALIRGHLDWASDLMRNRSDFSYFQRKTRVRWPVVFADAPSGHPHPPLTALPSVAWWWEV</sequence>
<gene>
    <name evidence="1" type="ORF">FCH28_06165</name>
</gene>
<keyword evidence="2" id="KW-1185">Reference proteome</keyword>
<dbReference type="EMBL" id="SUMB01000002">
    <property type="protein sequence ID" value="TJZ57051.1"/>
    <property type="molecule type" value="Genomic_DNA"/>
</dbReference>
<accession>A0A4U0NR36</accession>
<dbReference type="AlphaFoldDB" id="A0A4U0NR36"/>
<dbReference type="Gene3D" id="1.10.600.10">
    <property type="entry name" value="Farnesyl Diphosphate Synthase"/>
    <property type="match status" value="1"/>
</dbReference>
<dbReference type="Pfam" id="PF19086">
    <property type="entry name" value="Terpene_syn_C_2"/>
    <property type="match status" value="1"/>
</dbReference>
<evidence type="ECO:0008006" key="3">
    <source>
        <dbReference type="Google" id="ProtNLM"/>
    </source>
</evidence>
<name>A0A4U0NR36_9ACTN</name>
<proteinExistence type="predicted"/>
<evidence type="ECO:0000313" key="2">
    <source>
        <dbReference type="Proteomes" id="UP000308697"/>
    </source>
</evidence>
<dbReference type="Proteomes" id="UP000308697">
    <property type="component" value="Unassembled WGS sequence"/>
</dbReference>
<evidence type="ECO:0000313" key="1">
    <source>
        <dbReference type="EMBL" id="TJZ57051.1"/>
    </source>
</evidence>
<organism evidence="1 2">
    <name type="scientific">Streptomyces piniterrae</name>
    <dbReference type="NCBI Taxonomy" id="2571125"/>
    <lineage>
        <taxon>Bacteria</taxon>
        <taxon>Bacillati</taxon>
        <taxon>Actinomycetota</taxon>
        <taxon>Actinomycetes</taxon>
        <taxon>Kitasatosporales</taxon>
        <taxon>Streptomycetaceae</taxon>
        <taxon>Streptomyces</taxon>
    </lineage>
</organism>
<comment type="caution">
    <text evidence="1">The sequence shown here is derived from an EMBL/GenBank/DDBJ whole genome shotgun (WGS) entry which is preliminary data.</text>
</comment>
<dbReference type="RefSeq" id="WP_136738671.1">
    <property type="nucleotide sequence ID" value="NZ_SUMB01000002.1"/>
</dbReference>
<protein>
    <recommendedName>
        <fullName evidence="3">Terpene synthase</fullName>
    </recommendedName>
</protein>
<dbReference type="SUPFAM" id="SSF48576">
    <property type="entry name" value="Terpenoid synthases"/>
    <property type="match status" value="1"/>
</dbReference>